<keyword evidence="1" id="KW-0732">Signal</keyword>
<evidence type="ECO:0000256" key="1">
    <source>
        <dbReference type="SAM" id="SignalP"/>
    </source>
</evidence>
<dbReference type="Proteomes" id="UP000000231">
    <property type="component" value="Chromosome"/>
</dbReference>
<organism evidence="2 3">
    <name type="scientific">Polynucleobacter asymbioticus (strain DSM 18221 / CIP 109841 / QLW-P1DMWA-1)</name>
    <name type="common">Polynucleobacter necessarius subsp. asymbioticus</name>
    <dbReference type="NCBI Taxonomy" id="312153"/>
    <lineage>
        <taxon>Bacteria</taxon>
        <taxon>Pseudomonadati</taxon>
        <taxon>Pseudomonadota</taxon>
        <taxon>Betaproteobacteria</taxon>
        <taxon>Burkholderiales</taxon>
        <taxon>Burkholderiaceae</taxon>
        <taxon>Polynucleobacter</taxon>
    </lineage>
</organism>
<reference evidence="2 3" key="1">
    <citation type="journal article" date="2012" name="Stand. Genomic Sci.">
        <title>Complete genome sequence of Polynucleobacter necessarius subsp. asymbioticus type strain (QLW-P1DMWA-1(T)).</title>
        <authorList>
            <person name="Meincke L."/>
            <person name="Copeland A."/>
            <person name="Lapidus A."/>
            <person name="Lucas S."/>
            <person name="Berry K.W."/>
            <person name="Del Rio T.G."/>
            <person name="Hammon N."/>
            <person name="Dalin E."/>
            <person name="Tice H."/>
            <person name="Pitluck S."/>
            <person name="Richardson P."/>
            <person name="Bruce D."/>
            <person name="Goodwin L."/>
            <person name="Han C."/>
            <person name="Tapia R."/>
            <person name="Detter J.C."/>
            <person name="Schmutz J."/>
            <person name="Brettin T."/>
            <person name="Larimer F."/>
            <person name="Land M."/>
            <person name="Hauser L."/>
            <person name="Kyrpides N.C."/>
            <person name="Ivanova N."/>
            <person name="Goker M."/>
            <person name="Woyke T."/>
            <person name="Wu Q.L."/>
            <person name="Pockl M."/>
            <person name="Hahn M.W."/>
            <person name="Klenk H.P."/>
        </authorList>
    </citation>
    <scope>NUCLEOTIDE SEQUENCE [LARGE SCALE GENOMIC DNA]</scope>
    <source>
        <strain evidence="3">DSM 18221 / CIP 109841 / QLW-P1DMWA-1</strain>
    </source>
</reference>
<feature type="signal peptide" evidence="1">
    <location>
        <begin position="1"/>
        <end position="23"/>
    </location>
</feature>
<evidence type="ECO:0000313" key="2">
    <source>
        <dbReference type="EMBL" id="ABP34001.1"/>
    </source>
</evidence>
<dbReference type="HOGENOM" id="CLU_2082678_0_0_4"/>
<accession>A4SWY7</accession>
<keyword evidence="3" id="KW-1185">Reference proteome</keyword>
<dbReference type="EMBL" id="CP000655">
    <property type="protein sequence ID" value="ABP34001.1"/>
    <property type="molecule type" value="Genomic_DNA"/>
</dbReference>
<sequence length="117" mass="12766">MRCNRKSLAILLCLFLMSFKVAAANIFIDAAIERAQMHQMAHISDLSDGGKSAIHGSNGERESHTLFLMSHVTANVGETGVVIAFVPHQIATFIPSKNILYTQNLPDSTFKPPKITA</sequence>
<gene>
    <name evidence="2" type="ordered locus">Pnuc_0783</name>
</gene>
<evidence type="ECO:0000313" key="3">
    <source>
        <dbReference type="Proteomes" id="UP000000231"/>
    </source>
</evidence>
<proteinExistence type="predicted"/>
<protein>
    <submittedName>
        <fullName evidence="2">Uncharacterized protein</fullName>
    </submittedName>
</protein>
<feature type="chain" id="PRO_5002672739" evidence="1">
    <location>
        <begin position="24"/>
        <end position="117"/>
    </location>
</feature>
<dbReference type="KEGG" id="pnu:Pnuc_0783"/>
<dbReference type="AlphaFoldDB" id="A4SWY7"/>
<name>A4SWY7_POLAQ</name>